<dbReference type="OrthoDB" id="7067985at2"/>
<keyword evidence="2" id="KW-1185">Reference proteome</keyword>
<organism evidence="1 2">
    <name type="scientific">Caloramator quimbayensis</name>
    <dbReference type="NCBI Taxonomy" id="1147123"/>
    <lineage>
        <taxon>Bacteria</taxon>
        <taxon>Bacillati</taxon>
        <taxon>Bacillota</taxon>
        <taxon>Clostridia</taxon>
        <taxon>Eubacteriales</taxon>
        <taxon>Clostridiaceae</taxon>
        <taxon>Caloramator</taxon>
    </lineage>
</organism>
<reference evidence="2" key="1">
    <citation type="submission" date="2017-02" db="EMBL/GenBank/DDBJ databases">
        <authorList>
            <person name="Varghese N."/>
            <person name="Submissions S."/>
        </authorList>
    </citation>
    <scope>NUCLEOTIDE SEQUENCE [LARGE SCALE GENOMIC DNA]</scope>
    <source>
        <strain evidence="2">USBA 833</strain>
    </source>
</reference>
<protein>
    <submittedName>
        <fullName evidence="1">Uncharacterized protein</fullName>
    </submittedName>
</protein>
<name>A0A1T4YJM7_9CLOT</name>
<dbReference type="RefSeq" id="WP_078697930.1">
    <property type="nucleotide sequence ID" value="NZ_FUYH01000062.1"/>
</dbReference>
<dbReference type="AlphaFoldDB" id="A0A1T4YJM7"/>
<dbReference type="Proteomes" id="UP000190105">
    <property type="component" value="Unassembled WGS sequence"/>
</dbReference>
<gene>
    <name evidence="1" type="ORF">SAMN05443428_1621</name>
</gene>
<proteinExistence type="predicted"/>
<dbReference type="EMBL" id="FUYH01000062">
    <property type="protein sequence ID" value="SKB01461.1"/>
    <property type="molecule type" value="Genomic_DNA"/>
</dbReference>
<sequence length="189" mass="22347">MNKRLPITQITKNKEVFNNLPKANVSFKVNNNVAFSFKDFKCKCIKTKDFNNCFSNMWEYAEWSLIVIKRISSYSTMTVQELKEGGRSTRCHPVLGKDLEKLKNILSLIDYKPEFLTQLEEDGFWELTIERALGRMYGYFVDNIYYVLLFDPHHLIYPDLKMGCQYDLLHKNHDPWSEIEKIEDRISGL</sequence>
<evidence type="ECO:0000313" key="2">
    <source>
        <dbReference type="Proteomes" id="UP000190105"/>
    </source>
</evidence>
<evidence type="ECO:0000313" key="1">
    <source>
        <dbReference type="EMBL" id="SKB01461.1"/>
    </source>
</evidence>
<accession>A0A1T4YJM7</accession>